<reference evidence="2 3" key="1">
    <citation type="submission" date="2019-09" db="EMBL/GenBank/DDBJ databases">
        <authorList>
            <person name="Chandra G."/>
            <person name="Truman W A."/>
        </authorList>
    </citation>
    <scope>NUCLEOTIDE SEQUENCE [LARGE SCALE GENOMIC DNA]</scope>
    <source>
        <strain evidence="2">PS870</strain>
    </source>
</reference>
<dbReference type="RefSeq" id="WP_154911861.1">
    <property type="nucleotide sequence ID" value="NZ_CABVIK010000003.1"/>
</dbReference>
<feature type="domain" description="Dermonecrotic toxin N-terminal" evidence="1">
    <location>
        <begin position="826"/>
        <end position="958"/>
    </location>
</feature>
<dbReference type="InterPro" id="IPR046673">
    <property type="entry name" value="ToxA_N"/>
</dbReference>
<dbReference type="Pfam" id="PF20178">
    <property type="entry name" value="ToxA_N"/>
    <property type="match status" value="2"/>
</dbReference>
<evidence type="ECO:0000313" key="2">
    <source>
        <dbReference type="EMBL" id="VVO67548.1"/>
    </source>
</evidence>
<dbReference type="AlphaFoldDB" id="A0A5E7HU61"/>
<evidence type="ECO:0000313" key="3">
    <source>
        <dbReference type="Proteomes" id="UP000349468"/>
    </source>
</evidence>
<protein>
    <recommendedName>
        <fullName evidence="1">Dermonecrotic toxin N-terminal domain-containing protein</fullName>
    </recommendedName>
</protein>
<accession>A0A5E7HU61</accession>
<dbReference type="Proteomes" id="UP000349468">
    <property type="component" value="Unassembled WGS sequence"/>
</dbReference>
<name>A0A5E7HU61_PSEFL</name>
<dbReference type="EMBL" id="CABVIK010000003">
    <property type="protein sequence ID" value="VVO67548.1"/>
    <property type="molecule type" value="Genomic_DNA"/>
</dbReference>
<sequence length="1165" mass="130606">MQDEQATNAMLEQVREARNNLLEALRKIPSFKAVLQVVLTTEFQKMDSEGSIARRFVNLRSGASPTSAEPTGNLLDVFFECLKRGRPPQYTADIYGMYELDKIGTETFRLKYLDVANVGKMIAELMQNLPEKCSSVLGEYWRVSSLVDSKNRPLPSPKQELRTLQARLFWRELDLAASENLVSKGDVATINGLIGSGLPSTCYAVSVEKQQGVFSTLASTFVISLSGAVANELNPAVSQEVVLYSPFGGLEKFGTVSDLHKTLQQRLSDASNRTELLQGLPEDERALVSSVPAIRYARILEDLFEHCNNGVLARQSRDVIYQVRKLVTVGAHTEAAWVPLDSVLSMDTFVRSENARNVLLIKAMLENARPEWFKKAYVTNQQLYVGLEKNLLESQIQLHELTKDVVTLAAYARQAVEAFISPGTDERIDPDTVFVNIQHSVRMANGKRVEHIERKTLTQAFMYGAHDQAGRYTITLEKNHDLARLTPENIMRAIETLDLRLAYGPARQRVYGQQNVKEAMREVLGRKTALTLFGAILQKHVTSTAQDIVQRYNFGDPSIEASGIALSAFYNFKPLKDLIVYRRKGGDSNLKTYVLYAPGSPMNKDWYEFSDLDSLQRYIGLWALEEEGRTYLRTQVHVSDRHNLEHEVFGKEWPRGEPRERIQGRAWWDQVNLVAWVESEMLKGSIQSVLDWEDAEEKAVTPHWYRNAPTSDRRLFNRLTTDFKAIYNASKDIFHIEGLQKFSRELVMNHLNEYLGRAGDRRIDPDRVMVKFHKGAMTLTQLFINWHLWRSDTNVFEKILLPGSNTLRDSIRVSEFWWKDTGEPMTELNSSTLNQLIDLMPGKHYSHYLKSNFLWTPDIDLRANLYRELKKNEMFRAALTQKLNGTLPSAHYDWLIESIKGLDRDTRTPDGVSPGSEPGEGVYEFWLEGARIAGGYVFGEGHVKFAYIPNSPGKSFIWVGDLSKAIQNDRLLGEHLRSLAGLRGQDRVGAYISKSGDPQGSLPVPGLGGTHPVYNFKAEYESLINRALDDLDVLTTTPVEAFWQETKILLEVALDVISIFVPPVGFAVSVLKISHSIVQGIIASSHGDSAGANAHFAAAWRGAILMYLGKVASVGSAASALGLLSTIRDLTDVLSAVTGVPVGISYVTAVAVPHWTPESSTRVIG</sequence>
<feature type="domain" description="Dermonecrotic toxin N-terminal" evidence="1">
    <location>
        <begin position="406"/>
        <end position="635"/>
    </location>
</feature>
<organism evidence="2 3">
    <name type="scientific">Pseudomonas fluorescens</name>
    <dbReference type="NCBI Taxonomy" id="294"/>
    <lineage>
        <taxon>Bacteria</taxon>
        <taxon>Pseudomonadati</taxon>
        <taxon>Pseudomonadota</taxon>
        <taxon>Gammaproteobacteria</taxon>
        <taxon>Pseudomonadales</taxon>
        <taxon>Pseudomonadaceae</taxon>
        <taxon>Pseudomonas</taxon>
    </lineage>
</organism>
<proteinExistence type="predicted"/>
<evidence type="ECO:0000259" key="1">
    <source>
        <dbReference type="Pfam" id="PF20178"/>
    </source>
</evidence>
<gene>
    <name evidence="2" type="ORF">PS870_01113</name>
</gene>